<name>A0A0D8BFH3_9ACTN</name>
<dbReference type="PATRIC" id="fig|1502723.3.peg.2010"/>
<evidence type="ECO:0000313" key="2">
    <source>
        <dbReference type="EMBL" id="KJE22896.1"/>
    </source>
</evidence>
<reference evidence="2 3" key="2">
    <citation type="journal article" date="2016" name="Genome Announc.">
        <title>Permanent Draft Genome Sequences for Two Variants of Frankia sp. Strain CpI1, the First Frankia Strain Isolated from Root Nodules of Comptonia peregrina.</title>
        <authorList>
            <person name="Oshone R."/>
            <person name="Hurst S.G.IV."/>
            <person name="Abebe-Akele F."/>
            <person name="Simpson S."/>
            <person name="Morris K."/>
            <person name="Thomas W.K."/>
            <person name="Tisa L.S."/>
        </authorList>
    </citation>
    <scope>NUCLEOTIDE SEQUENCE [LARGE SCALE GENOMIC DNA]</scope>
    <source>
        <strain evidence="3">CpI1-S</strain>
    </source>
</reference>
<feature type="compositionally biased region" description="Basic residues" evidence="1">
    <location>
        <begin position="308"/>
        <end position="317"/>
    </location>
</feature>
<dbReference type="PANTHER" id="PTHR34614">
    <property type="match status" value="1"/>
</dbReference>
<dbReference type="EMBL" id="JYFN01000019">
    <property type="protein sequence ID" value="KJE22896.1"/>
    <property type="molecule type" value="Genomic_DNA"/>
</dbReference>
<protein>
    <recommendedName>
        <fullName evidence="4">Transposase</fullName>
    </recommendedName>
</protein>
<proteinExistence type="predicted"/>
<dbReference type="Proteomes" id="UP000032545">
    <property type="component" value="Unassembled WGS sequence"/>
</dbReference>
<dbReference type="AlphaFoldDB" id="A0A0D8BFH3"/>
<evidence type="ECO:0000256" key="1">
    <source>
        <dbReference type="SAM" id="MobiDB-lite"/>
    </source>
</evidence>
<comment type="caution">
    <text evidence="2">The sequence shown here is derived from an EMBL/GenBank/DDBJ whole genome shotgun (WGS) entry which is preliminary data.</text>
</comment>
<evidence type="ECO:0008006" key="4">
    <source>
        <dbReference type="Google" id="ProtNLM"/>
    </source>
</evidence>
<feature type="region of interest" description="Disordered" evidence="1">
    <location>
        <begin position="162"/>
        <end position="191"/>
    </location>
</feature>
<organism evidence="2 3">
    <name type="scientific">Frankia torreyi</name>
    <dbReference type="NCBI Taxonomy" id="1856"/>
    <lineage>
        <taxon>Bacteria</taxon>
        <taxon>Bacillati</taxon>
        <taxon>Actinomycetota</taxon>
        <taxon>Actinomycetes</taxon>
        <taxon>Frankiales</taxon>
        <taxon>Frankiaceae</taxon>
        <taxon>Frankia</taxon>
    </lineage>
</organism>
<reference evidence="3" key="1">
    <citation type="submission" date="2015-02" db="EMBL/GenBank/DDBJ databases">
        <title>Draft Genome of Frankia sp. CpI1-S.</title>
        <authorList>
            <person name="Oshone R.T."/>
            <person name="Ngom M."/>
            <person name="Ghodhbane-Gtari F."/>
            <person name="Gtari M."/>
            <person name="Morris K."/>
            <person name="Thomas K."/>
            <person name="Sen A."/>
            <person name="Tisa L.S."/>
        </authorList>
    </citation>
    <scope>NUCLEOTIDE SEQUENCE [LARGE SCALE GENOMIC DNA]</scope>
    <source>
        <strain evidence="3">CpI1-S</strain>
    </source>
</reference>
<dbReference type="PANTHER" id="PTHR34614:SF2">
    <property type="entry name" value="TRANSPOSASE IS4-LIKE DOMAIN-CONTAINING PROTEIN"/>
    <property type="match status" value="1"/>
</dbReference>
<dbReference type="OrthoDB" id="9767746at2"/>
<sequence>MYLRFTRRWNADGSMVCYVALAYNHRLGGTTKPRVPMNLGRIEAVDVDGLWHELGIAAAIEKAVADRRFTTAVERVLFALVANRALAPMSNLSAAEWAGEDVVVQGLVSMDEDHAYRAMDLLVETDVAGAVPEAVFFSVAHLLNLEVDLLFFDTTSTYFETDTPDADQPAEDGDGGGEPTPGFRKFGKSKDHRDDLPQVVIGLAITREGIPVRVWCWLGNTNDQSVLEQVKDDLRIWKLGRVITVVDRGFSSSVSCCACPRMESCRGHGHLSVRDRAEASARAGRVAPDPSSSVDNLRPSTWIGPTRRIGRGSRSSKRSGSAGSQPTTSTGGRRK</sequence>
<accession>A0A0D8BFH3</accession>
<keyword evidence="3" id="KW-1185">Reference proteome</keyword>
<feature type="compositionally biased region" description="Polar residues" evidence="1">
    <location>
        <begin position="325"/>
        <end position="335"/>
    </location>
</feature>
<gene>
    <name evidence="2" type="ORF">FF36_02875</name>
</gene>
<feature type="compositionally biased region" description="Acidic residues" evidence="1">
    <location>
        <begin position="162"/>
        <end position="175"/>
    </location>
</feature>
<evidence type="ECO:0000313" key="3">
    <source>
        <dbReference type="Proteomes" id="UP000032545"/>
    </source>
</evidence>
<feature type="compositionally biased region" description="Polar residues" evidence="1">
    <location>
        <begin position="290"/>
        <end position="299"/>
    </location>
</feature>
<feature type="region of interest" description="Disordered" evidence="1">
    <location>
        <begin position="279"/>
        <end position="335"/>
    </location>
</feature>